<dbReference type="EMBL" id="AP018823">
    <property type="protein sequence ID" value="BBF86976.1"/>
    <property type="molecule type" value="Genomic_DNA"/>
</dbReference>
<sequence>MDKPHKQLHAWQESMNLAQLIYQLTASFPAEEKFGLTAQLRRAAVSIPSNIAEGAARSTTRDYVHFLVVARGSLSEMDTQLELAVRLGYLPPHHSGIPALNKTGKLLSALISSLRNKLKD</sequence>
<dbReference type="KEGG" id="amah:DLM_3386"/>
<dbReference type="Proteomes" id="UP000198290">
    <property type="component" value="Chromosome"/>
</dbReference>
<gene>
    <name evidence="1" type="ORF">DLM_3386</name>
</gene>
<accession>A0A3G9GQ38</accession>
<dbReference type="NCBIfam" id="TIGR02436">
    <property type="entry name" value="four helix bundle protein"/>
    <property type="match status" value="1"/>
</dbReference>
<keyword evidence="2" id="KW-1185">Reference proteome</keyword>
<protein>
    <submittedName>
        <fullName evidence="1">23Sr RNA</fullName>
    </submittedName>
</protein>
<dbReference type="SUPFAM" id="SSF158446">
    <property type="entry name" value="IVS-encoded protein-like"/>
    <property type="match status" value="1"/>
</dbReference>
<dbReference type="OrthoDB" id="160990at2"/>
<dbReference type="CDD" id="cd16377">
    <property type="entry name" value="23S_rRNA_IVP_like"/>
    <property type="match status" value="1"/>
</dbReference>
<dbReference type="AlphaFoldDB" id="A0A3G9GQ38"/>
<dbReference type="PANTHER" id="PTHR38471">
    <property type="entry name" value="FOUR HELIX BUNDLE PROTEIN"/>
    <property type="match status" value="1"/>
</dbReference>
<reference evidence="1 2" key="2">
    <citation type="journal article" date="2017" name="Genome Announc.">
        <title>Draft genome sequence of Aquitalea magnusonii strain H3, a plant growth-promoting bacterium of duckweed Lemna minor.</title>
        <authorList>
            <person name="Ishizawa H."/>
            <person name="Kuroda M."/>
            <person name="Ike M."/>
        </authorList>
    </citation>
    <scope>NUCLEOTIDE SEQUENCE [LARGE SCALE GENOMIC DNA]</scope>
    <source>
        <strain evidence="1 2">H3</strain>
    </source>
</reference>
<dbReference type="InterPro" id="IPR012657">
    <property type="entry name" value="23S_rRNA-intervening_sequence"/>
</dbReference>
<reference evidence="2" key="1">
    <citation type="journal article" date="2017" name="Biotechnol. Biofuels">
        <title>Evaluation of environmental bacterial communities as a factor affecting the growth of duckweed Lemna minor.</title>
        <authorList>
            <person name="Ishizawa H."/>
            <person name="Kuroda M."/>
            <person name="Morikawa M."/>
            <person name="Ike M."/>
        </authorList>
    </citation>
    <scope>NUCLEOTIDE SEQUENCE [LARGE SCALE GENOMIC DNA]</scope>
    <source>
        <strain evidence="2">H3</strain>
    </source>
</reference>
<dbReference type="InterPro" id="IPR036583">
    <property type="entry name" value="23S_rRNA_IVS_sf"/>
</dbReference>
<dbReference type="PANTHER" id="PTHR38471:SF2">
    <property type="entry name" value="FOUR HELIX BUNDLE PROTEIN"/>
    <property type="match status" value="1"/>
</dbReference>
<reference evidence="2" key="3">
    <citation type="journal article" date="2017" name="Plant Physiol. Biochem.">
        <title>Differential oxidative and antioxidative response of duckweed Lemna minor toward plant growth promoting/inhibiting bacteria.</title>
        <authorList>
            <person name="Ishizawa H."/>
            <person name="Kuroda M."/>
            <person name="Morikawa M."/>
            <person name="Ike M."/>
        </authorList>
    </citation>
    <scope>NUCLEOTIDE SEQUENCE [LARGE SCALE GENOMIC DNA]</scope>
    <source>
        <strain evidence="2">H3</strain>
    </source>
</reference>
<evidence type="ECO:0000313" key="1">
    <source>
        <dbReference type="EMBL" id="BBF86976.1"/>
    </source>
</evidence>
<organism evidence="1 2">
    <name type="scientific">Aquitalea magnusonii</name>
    <dbReference type="NCBI Taxonomy" id="332411"/>
    <lineage>
        <taxon>Bacteria</taxon>
        <taxon>Pseudomonadati</taxon>
        <taxon>Pseudomonadota</taxon>
        <taxon>Betaproteobacteria</taxon>
        <taxon>Neisseriales</taxon>
        <taxon>Chromobacteriaceae</taxon>
        <taxon>Aquitalea</taxon>
    </lineage>
</organism>
<dbReference type="RefSeq" id="WP_089085106.1">
    <property type="nucleotide sequence ID" value="NZ_AP018823.1"/>
</dbReference>
<proteinExistence type="predicted"/>
<name>A0A3G9GQ38_9NEIS</name>
<evidence type="ECO:0000313" key="2">
    <source>
        <dbReference type="Proteomes" id="UP000198290"/>
    </source>
</evidence>
<dbReference type="Gene3D" id="1.20.1440.60">
    <property type="entry name" value="23S rRNA-intervening sequence"/>
    <property type="match status" value="1"/>
</dbReference>
<dbReference type="Pfam" id="PF05635">
    <property type="entry name" value="23S_rRNA_IVP"/>
    <property type="match status" value="1"/>
</dbReference>